<proteinExistence type="predicted"/>
<protein>
    <submittedName>
        <fullName evidence="1">Uncharacterized protein</fullName>
    </submittedName>
</protein>
<dbReference type="Proteomes" id="UP000828251">
    <property type="component" value="Unassembled WGS sequence"/>
</dbReference>
<reference evidence="1 2" key="1">
    <citation type="journal article" date="2021" name="Plant Biotechnol. J.">
        <title>Multi-omics assisted identification of the key and species-specific regulatory components of drought-tolerant mechanisms in Gossypium stocksii.</title>
        <authorList>
            <person name="Yu D."/>
            <person name="Ke L."/>
            <person name="Zhang D."/>
            <person name="Wu Y."/>
            <person name="Sun Y."/>
            <person name="Mei J."/>
            <person name="Sun J."/>
            <person name="Sun Y."/>
        </authorList>
    </citation>
    <scope>NUCLEOTIDE SEQUENCE [LARGE SCALE GENOMIC DNA]</scope>
    <source>
        <strain evidence="2">cv. E1</strain>
        <tissue evidence="1">Leaf</tissue>
    </source>
</reference>
<gene>
    <name evidence="1" type="ORF">J1N35_022305</name>
</gene>
<dbReference type="AlphaFoldDB" id="A0A9D3VHH4"/>
<name>A0A9D3VHH4_9ROSI</name>
<organism evidence="1 2">
    <name type="scientific">Gossypium stocksii</name>
    <dbReference type="NCBI Taxonomy" id="47602"/>
    <lineage>
        <taxon>Eukaryota</taxon>
        <taxon>Viridiplantae</taxon>
        <taxon>Streptophyta</taxon>
        <taxon>Embryophyta</taxon>
        <taxon>Tracheophyta</taxon>
        <taxon>Spermatophyta</taxon>
        <taxon>Magnoliopsida</taxon>
        <taxon>eudicotyledons</taxon>
        <taxon>Gunneridae</taxon>
        <taxon>Pentapetalae</taxon>
        <taxon>rosids</taxon>
        <taxon>malvids</taxon>
        <taxon>Malvales</taxon>
        <taxon>Malvaceae</taxon>
        <taxon>Malvoideae</taxon>
        <taxon>Gossypium</taxon>
    </lineage>
</organism>
<dbReference type="EMBL" id="JAIQCV010000007">
    <property type="protein sequence ID" value="KAH1082544.1"/>
    <property type="molecule type" value="Genomic_DNA"/>
</dbReference>
<accession>A0A9D3VHH4</accession>
<evidence type="ECO:0000313" key="2">
    <source>
        <dbReference type="Proteomes" id="UP000828251"/>
    </source>
</evidence>
<sequence length="129" mass="15542">MNTDRPTLHLVYKVWDEMIEKVKTTIYRHEGKKGDERSIFYEVVYDILIDRWTKNSTPLHCIAHSLNPRYYCSDWLTEVPNYLPPYKDVEISKERNKCLRIHLPSTEERKVVSQEFARFLGALDDFWFI</sequence>
<evidence type="ECO:0000313" key="1">
    <source>
        <dbReference type="EMBL" id="KAH1082544.1"/>
    </source>
</evidence>
<keyword evidence="2" id="KW-1185">Reference proteome</keyword>
<comment type="caution">
    <text evidence="1">The sequence shown here is derived from an EMBL/GenBank/DDBJ whole genome shotgun (WGS) entry which is preliminary data.</text>
</comment>
<dbReference type="OrthoDB" id="2017576at2759"/>